<gene>
    <name evidence="11" type="ORF">NYR02_09040</name>
</gene>
<evidence type="ECO:0000313" key="11">
    <source>
        <dbReference type="EMBL" id="MCT7359164.1"/>
    </source>
</evidence>
<keyword evidence="12" id="KW-1185">Reference proteome</keyword>
<comment type="caution">
    <text evidence="11">The sequence shown here is derived from an EMBL/GenBank/DDBJ whole genome shotgun (WGS) entry which is preliminary data.</text>
</comment>
<dbReference type="GO" id="GO:0006508">
    <property type="term" value="P:proteolysis"/>
    <property type="evidence" value="ECO:0007669"/>
    <property type="project" value="UniProtKB-KW"/>
</dbReference>
<dbReference type="RefSeq" id="WP_260976037.1">
    <property type="nucleotide sequence ID" value="NZ_JAOANI010000015.1"/>
</dbReference>
<dbReference type="InterPro" id="IPR008754">
    <property type="entry name" value="Peptidase_M43"/>
</dbReference>
<accession>A0A9X3ART2</accession>
<keyword evidence="3" id="KW-0479">Metal-binding</keyword>
<evidence type="ECO:0000313" key="12">
    <source>
        <dbReference type="Proteomes" id="UP001147830"/>
    </source>
</evidence>
<dbReference type="AlphaFoldDB" id="A0A9X3ART2"/>
<keyword evidence="6" id="KW-0862">Zinc</keyword>
<keyword evidence="4 9" id="KW-0732">Signal</keyword>
<evidence type="ECO:0000256" key="6">
    <source>
        <dbReference type="ARBA" id="ARBA00022833"/>
    </source>
</evidence>
<evidence type="ECO:0000256" key="5">
    <source>
        <dbReference type="ARBA" id="ARBA00022801"/>
    </source>
</evidence>
<keyword evidence="5" id="KW-0378">Hydrolase</keyword>
<dbReference type="PANTHER" id="PTHR47466:SF1">
    <property type="entry name" value="METALLOPROTEASE MEP1 (AFU_ORTHOLOGUE AFUA_1G07730)-RELATED"/>
    <property type="match status" value="1"/>
</dbReference>
<evidence type="ECO:0000256" key="4">
    <source>
        <dbReference type="ARBA" id="ARBA00022729"/>
    </source>
</evidence>
<dbReference type="SUPFAM" id="SSF55486">
    <property type="entry name" value="Metalloproteases ('zincins'), catalytic domain"/>
    <property type="match status" value="1"/>
</dbReference>
<dbReference type="Pfam" id="PF05572">
    <property type="entry name" value="Peptidase_M43"/>
    <property type="match status" value="1"/>
</dbReference>
<dbReference type="PANTHER" id="PTHR47466">
    <property type="match status" value="1"/>
</dbReference>
<evidence type="ECO:0000256" key="3">
    <source>
        <dbReference type="ARBA" id="ARBA00022723"/>
    </source>
</evidence>
<dbReference type="GO" id="GO:0008237">
    <property type="term" value="F:metallopeptidase activity"/>
    <property type="evidence" value="ECO:0007669"/>
    <property type="project" value="UniProtKB-KW"/>
</dbReference>
<keyword evidence="2" id="KW-0645">Protease</keyword>
<sequence length="308" mass="33476">MKKGILLLLLSLLSACGGDNNSSQSPAPQPENPDTPVAGITIPVVVHIMEHPASDDSRISVAKVHSQIAALNRAFNRQNDDLSQVPAEFQPLIADMQIRFELATTDPQGQPTTGITRTTQNIELAPEEYRWGYRYLHYSALGGKDPWPRERYLNIWVSDMRDRHGKVSLAGRASLPGNPPEEDGVLIATLAFGTEPPLEQGLHLGKTTAHEVGHWLGLKHIAGEQESCNVDDGISDTPLSSSNYGGMTPSHPSSTCGSADMFMNYMSLARDESLLMFSQGQKAAVWSVLNEGGERHSLLLNSRNTAAD</sequence>
<feature type="signal peptide" evidence="9">
    <location>
        <begin position="1"/>
        <end position="17"/>
    </location>
</feature>
<dbReference type="PROSITE" id="PS51257">
    <property type="entry name" value="PROKAR_LIPOPROTEIN"/>
    <property type="match status" value="1"/>
</dbReference>
<dbReference type="EMBL" id="JAOANI010000015">
    <property type="protein sequence ID" value="MCT7359164.1"/>
    <property type="molecule type" value="Genomic_DNA"/>
</dbReference>
<dbReference type="InterPro" id="IPR024079">
    <property type="entry name" value="MetalloPept_cat_dom_sf"/>
</dbReference>
<evidence type="ECO:0000259" key="10">
    <source>
        <dbReference type="Pfam" id="PF05572"/>
    </source>
</evidence>
<dbReference type="GO" id="GO:0046872">
    <property type="term" value="F:metal ion binding"/>
    <property type="evidence" value="ECO:0007669"/>
    <property type="project" value="UniProtKB-KW"/>
</dbReference>
<feature type="chain" id="PRO_5040887825" evidence="9">
    <location>
        <begin position="18"/>
        <end position="308"/>
    </location>
</feature>
<dbReference type="Proteomes" id="UP001147830">
    <property type="component" value="Unassembled WGS sequence"/>
</dbReference>
<evidence type="ECO:0000256" key="2">
    <source>
        <dbReference type="ARBA" id="ARBA00022670"/>
    </source>
</evidence>
<keyword evidence="8" id="KW-1015">Disulfide bond</keyword>
<evidence type="ECO:0000256" key="1">
    <source>
        <dbReference type="ARBA" id="ARBA00008721"/>
    </source>
</evidence>
<evidence type="ECO:0000256" key="9">
    <source>
        <dbReference type="SAM" id="SignalP"/>
    </source>
</evidence>
<feature type="domain" description="Peptidase M43 pregnancy-associated plasma-A" evidence="10">
    <location>
        <begin position="145"/>
        <end position="282"/>
    </location>
</feature>
<reference evidence="11" key="2">
    <citation type="submission" date="2022-08" db="EMBL/GenBank/DDBJ databases">
        <authorList>
            <person name="Dong C."/>
        </authorList>
    </citation>
    <scope>NUCLEOTIDE SEQUENCE</scope>
    <source>
        <strain evidence="11">59MF3M-4</strain>
    </source>
</reference>
<dbReference type="Gene3D" id="3.40.390.10">
    <property type="entry name" value="Collagenase (Catalytic Domain)"/>
    <property type="match status" value="1"/>
</dbReference>
<reference evidence="11" key="1">
    <citation type="journal article" date="2022" name="Front. Microbiol.">
        <title>Genome-based taxonomic rearrangement of Oceanobacter-related bacteria including the description of Thalassolituus hydrocarbonoclasticus sp. nov. and Thalassolituus pacificus sp. nov. and emended description of the genus Thalassolituus.</title>
        <authorList>
            <person name="Dong C."/>
            <person name="Wei L."/>
            <person name="Wang J."/>
            <person name="Lai Q."/>
            <person name="Huang Z."/>
            <person name="Shao Z."/>
        </authorList>
    </citation>
    <scope>NUCLEOTIDE SEQUENCE</scope>
    <source>
        <strain evidence="11">59MF3M-4</strain>
    </source>
</reference>
<comment type="similarity">
    <text evidence="1">Belongs to the peptidase M43B family.</text>
</comment>
<proteinExistence type="inferred from homology"/>
<evidence type="ECO:0000256" key="8">
    <source>
        <dbReference type="ARBA" id="ARBA00023157"/>
    </source>
</evidence>
<evidence type="ECO:0000256" key="7">
    <source>
        <dbReference type="ARBA" id="ARBA00023049"/>
    </source>
</evidence>
<organism evidence="11 12">
    <name type="scientific">Thalassolituus pacificus</name>
    <dbReference type="NCBI Taxonomy" id="2975440"/>
    <lineage>
        <taxon>Bacteria</taxon>
        <taxon>Pseudomonadati</taxon>
        <taxon>Pseudomonadota</taxon>
        <taxon>Gammaproteobacteria</taxon>
        <taxon>Oceanospirillales</taxon>
        <taxon>Oceanospirillaceae</taxon>
        <taxon>Thalassolituus</taxon>
    </lineage>
</organism>
<name>A0A9X3ART2_9GAMM</name>
<keyword evidence="7 11" id="KW-0482">Metalloprotease</keyword>
<protein>
    <submittedName>
        <fullName evidence="11">M43 family zinc metalloprotease</fullName>
    </submittedName>
</protein>